<dbReference type="EMBL" id="JNVN01002183">
    <property type="protein sequence ID" value="KHJ32307.1"/>
    <property type="molecule type" value="Genomic_DNA"/>
</dbReference>
<protein>
    <submittedName>
        <fullName evidence="3">Putative bzip transcription factor</fullName>
    </submittedName>
</protein>
<organism evidence="3 4">
    <name type="scientific">Uncinula necator</name>
    <name type="common">Grape powdery mildew</name>
    <dbReference type="NCBI Taxonomy" id="52586"/>
    <lineage>
        <taxon>Eukaryota</taxon>
        <taxon>Fungi</taxon>
        <taxon>Dikarya</taxon>
        <taxon>Ascomycota</taxon>
        <taxon>Pezizomycotina</taxon>
        <taxon>Leotiomycetes</taxon>
        <taxon>Erysiphales</taxon>
        <taxon>Erysiphaceae</taxon>
        <taxon>Erysiphe</taxon>
    </lineage>
</organism>
<keyword evidence="4" id="KW-1185">Reference proteome</keyword>
<accession>A0A0B1P125</accession>
<comment type="caution">
    <text evidence="3">The sequence shown here is derived from an EMBL/GenBank/DDBJ whole genome shotgun (WGS) entry which is preliminary data.</text>
</comment>
<dbReference type="InterPro" id="IPR046347">
    <property type="entry name" value="bZIP_sf"/>
</dbReference>
<reference evidence="3 4" key="1">
    <citation type="journal article" date="2014" name="BMC Genomics">
        <title>Adaptive genomic structural variation in the grape powdery mildew pathogen, Erysiphe necator.</title>
        <authorList>
            <person name="Jones L."/>
            <person name="Riaz S."/>
            <person name="Morales-Cruz A."/>
            <person name="Amrine K.C."/>
            <person name="McGuire B."/>
            <person name="Gubler W.D."/>
            <person name="Walker M.A."/>
            <person name="Cantu D."/>
        </authorList>
    </citation>
    <scope>NUCLEOTIDE SEQUENCE [LARGE SCALE GENOMIC DNA]</scope>
    <source>
        <strain evidence="4">c</strain>
    </source>
</reference>
<dbReference type="GO" id="GO:0003700">
    <property type="term" value="F:DNA-binding transcription factor activity"/>
    <property type="evidence" value="ECO:0007669"/>
    <property type="project" value="InterPro"/>
</dbReference>
<evidence type="ECO:0000313" key="4">
    <source>
        <dbReference type="Proteomes" id="UP000030854"/>
    </source>
</evidence>
<feature type="domain" description="BZIP" evidence="2">
    <location>
        <begin position="71"/>
        <end position="129"/>
    </location>
</feature>
<dbReference type="InterPro" id="IPR004827">
    <property type="entry name" value="bZIP"/>
</dbReference>
<dbReference type="OMA" id="TERIFQR"/>
<dbReference type="Proteomes" id="UP000030854">
    <property type="component" value="Unassembled WGS sequence"/>
</dbReference>
<dbReference type="Gene3D" id="1.20.5.170">
    <property type="match status" value="1"/>
</dbReference>
<dbReference type="Pfam" id="PF00170">
    <property type="entry name" value="bZIP_1"/>
    <property type="match status" value="1"/>
</dbReference>
<gene>
    <name evidence="3" type="ORF">EV44_g3758</name>
</gene>
<keyword evidence="1" id="KW-0175">Coiled coil</keyword>
<dbReference type="AlphaFoldDB" id="A0A0B1P125"/>
<sequence length="137" mass="16197">MDWSPVMDVKHRSDHKKVRRRQIPRNANVIRKKNAKYEIPPGETLENIDQLIAEAHGRGDKKAVIRLIGNKRLLRNRLAALESRERKKRYIEKLEKDNKQLSDELNSTKEDLDRALEKINHLERQAAHLKIVIEKIR</sequence>
<dbReference type="STRING" id="52586.A0A0B1P125"/>
<dbReference type="SMART" id="SM00338">
    <property type="entry name" value="BRLZ"/>
    <property type="match status" value="1"/>
</dbReference>
<evidence type="ECO:0000256" key="1">
    <source>
        <dbReference type="SAM" id="Coils"/>
    </source>
</evidence>
<dbReference type="SUPFAM" id="SSF57959">
    <property type="entry name" value="Leucine zipper domain"/>
    <property type="match status" value="1"/>
</dbReference>
<dbReference type="HOGENOM" id="CLU_1866626_0_0_1"/>
<evidence type="ECO:0000259" key="2">
    <source>
        <dbReference type="PROSITE" id="PS50217"/>
    </source>
</evidence>
<name>A0A0B1P125_UNCNE</name>
<evidence type="ECO:0000313" key="3">
    <source>
        <dbReference type="EMBL" id="KHJ32307.1"/>
    </source>
</evidence>
<feature type="coiled-coil region" evidence="1">
    <location>
        <begin position="84"/>
        <end position="132"/>
    </location>
</feature>
<proteinExistence type="predicted"/>
<dbReference type="PROSITE" id="PS50217">
    <property type="entry name" value="BZIP"/>
    <property type="match status" value="1"/>
</dbReference>